<proteinExistence type="inferred from homology"/>
<name>A0A1R4GQF2_BREDI</name>
<dbReference type="CDD" id="cd02253">
    <property type="entry name" value="DmpA"/>
    <property type="match status" value="1"/>
</dbReference>
<keyword evidence="3" id="KW-0031">Aminopeptidase</keyword>
<evidence type="ECO:0000256" key="2">
    <source>
        <dbReference type="SAM" id="SignalP"/>
    </source>
</evidence>
<dbReference type="Pfam" id="PF03576">
    <property type="entry name" value="Peptidase_S58"/>
    <property type="match status" value="1"/>
</dbReference>
<keyword evidence="2" id="KW-0732">Signal</keyword>
<dbReference type="EC" id="3.4.11.19" evidence="3"/>
<dbReference type="EMBL" id="FUIE01000084">
    <property type="protein sequence ID" value="SJM70397.1"/>
    <property type="molecule type" value="Genomic_DNA"/>
</dbReference>
<dbReference type="SUPFAM" id="SSF56266">
    <property type="entry name" value="DmpA/ArgJ-like"/>
    <property type="match status" value="1"/>
</dbReference>
<dbReference type="GO" id="GO:0004177">
    <property type="term" value="F:aminopeptidase activity"/>
    <property type="evidence" value="ECO:0007669"/>
    <property type="project" value="UniProtKB-KW"/>
</dbReference>
<dbReference type="PANTHER" id="PTHR36512:SF3">
    <property type="entry name" value="BLR5678 PROTEIN"/>
    <property type="match status" value="1"/>
</dbReference>
<dbReference type="AlphaFoldDB" id="A0A1R4GQF2"/>
<protein>
    <submittedName>
        <fullName evidence="3">D-aminopeptidase</fullName>
        <ecNumber evidence="3">3.4.11.19</ecNumber>
    </submittedName>
</protein>
<dbReference type="Gene3D" id="3.60.70.12">
    <property type="entry name" value="L-amino peptidase D-ALA esterase/amidase"/>
    <property type="match status" value="1"/>
</dbReference>
<reference evidence="3 4" key="1">
    <citation type="submission" date="2017-02" db="EMBL/GenBank/DDBJ databases">
        <authorList>
            <person name="Peterson S.W."/>
        </authorList>
    </citation>
    <scope>NUCLEOTIDE SEQUENCE [LARGE SCALE GENOMIC DNA]</scope>
    <source>
        <strain evidence="3 4">3F5N</strain>
    </source>
</reference>
<dbReference type="OrthoDB" id="9770388at2"/>
<dbReference type="PANTHER" id="PTHR36512">
    <property type="entry name" value="D-AMINOPEPTIDASE"/>
    <property type="match status" value="1"/>
</dbReference>
<dbReference type="RefSeq" id="WP_087141765.1">
    <property type="nucleotide sequence ID" value="NZ_FUIE01000084.1"/>
</dbReference>
<comment type="similarity">
    <text evidence="1">Belongs to the peptidase S58 family.</text>
</comment>
<evidence type="ECO:0000313" key="4">
    <source>
        <dbReference type="Proteomes" id="UP000195766"/>
    </source>
</evidence>
<keyword evidence="3" id="KW-0378">Hydrolase</keyword>
<feature type="chain" id="PRO_5011961142" evidence="2">
    <location>
        <begin position="27"/>
        <end position="391"/>
    </location>
</feature>
<sequence length="391" mass="39871">MSRSPADILAAAVSAAVLVAAPGALAQDGAAARPTIRELGRAPGILSPGPLNAITDVAGVKVGQVTLRSGDSVRTGVTAVVPHGGSLFRDKVPAGLSVANGFGKLAGATQIMELGEIETPIVLTNTLSVARGIDGVLDWTLKQPGHEDVRSVNAVVGETNDGGLNDIRARVVTAADVVRAIETATTGPVEQGAVGAGTGTIAFGFKGGIGTSSRKLPDSLGGFTVGVLVQSNYGGVLSIDGAPVGVRLGRYYLREEVENERADGSIMIVVATDAPLSDRNLERLANRAFAGLARTGAAFSNGSGDYAIAFSTAEGVRRTPERRAGQTSVADWPNDRMSPLFVAVAEATEEAILNSLLKAQATTSVIDGKAVTIEALDIEAVKAVLGETASR</sequence>
<gene>
    <name evidence="3" type="ORF">FM111_15030</name>
</gene>
<evidence type="ECO:0000313" key="3">
    <source>
        <dbReference type="EMBL" id="SJM70397.1"/>
    </source>
</evidence>
<dbReference type="Proteomes" id="UP000195766">
    <property type="component" value="Unassembled WGS sequence"/>
</dbReference>
<evidence type="ECO:0000256" key="1">
    <source>
        <dbReference type="ARBA" id="ARBA00007068"/>
    </source>
</evidence>
<keyword evidence="3" id="KW-0645">Protease</keyword>
<feature type="signal peptide" evidence="2">
    <location>
        <begin position="1"/>
        <end position="26"/>
    </location>
</feature>
<accession>A0A1R4GQF2</accession>
<dbReference type="InterPro" id="IPR005321">
    <property type="entry name" value="Peptidase_S58_DmpA"/>
</dbReference>
<organism evidence="3 4">
    <name type="scientific">Brevundimonas diminuta 3F5N</name>
    <dbReference type="NCBI Taxonomy" id="1255603"/>
    <lineage>
        <taxon>Bacteria</taxon>
        <taxon>Pseudomonadati</taxon>
        <taxon>Pseudomonadota</taxon>
        <taxon>Alphaproteobacteria</taxon>
        <taxon>Caulobacterales</taxon>
        <taxon>Caulobacteraceae</taxon>
        <taxon>Brevundimonas</taxon>
    </lineage>
</organism>
<dbReference type="InterPro" id="IPR016117">
    <property type="entry name" value="ArgJ-like_dom_sf"/>
</dbReference>